<dbReference type="Proteomes" id="UP000487757">
    <property type="component" value="Unassembled WGS sequence"/>
</dbReference>
<sequence length="46" mass="5189">MKGFKSSIESETLENTNFRKVIYTGKHLQVVLMNLPPGTDIGEEVH</sequence>
<dbReference type="InterPro" id="IPR014710">
    <property type="entry name" value="RmlC-like_jellyroll"/>
</dbReference>
<protein>
    <recommendedName>
        <fullName evidence="3">Cupin domain-containing protein</fullName>
    </recommendedName>
</protein>
<dbReference type="OrthoDB" id="3231985at2"/>
<dbReference type="AlphaFoldDB" id="A0A7K0G533"/>
<dbReference type="Gene3D" id="2.60.120.10">
    <property type="entry name" value="Jelly Rolls"/>
    <property type="match status" value="1"/>
</dbReference>
<evidence type="ECO:0000313" key="2">
    <source>
        <dbReference type="Proteomes" id="UP000487757"/>
    </source>
</evidence>
<gene>
    <name evidence="1" type="ORF">GJU39_20555</name>
</gene>
<keyword evidence="2" id="KW-1185">Reference proteome</keyword>
<evidence type="ECO:0008006" key="3">
    <source>
        <dbReference type="Google" id="ProtNLM"/>
    </source>
</evidence>
<organism evidence="1 2">
    <name type="scientific">Pedobacter petrophilus</name>
    <dbReference type="NCBI Taxonomy" id="1908241"/>
    <lineage>
        <taxon>Bacteria</taxon>
        <taxon>Pseudomonadati</taxon>
        <taxon>Bacteroidota</taxon>
        <taxon>Sphingobacteriia</taxon>
        <taxon>Sphingobacteriales</taxon>
        <taxon>Sphingobacteriaceae</taxon>
        <taxon>Pedobacter</taxon>
    </lineage>
</organism>
<dbReference type="RefSeq" id="WP_154282879.1">
    <property type="nucleotide sequence ID" value="NZ_JBHUJQ010000001.1"/>
</dbReference>
<proteinExistence type="predicted"/>
<name>A0A7K0G533_9SPHI</name>
<evidence type="ECO:0000313" key="1">
    <source>
        <dbReference type="EMBL" id="MRX78474.1"/>
    </source>
</evidence>
<dbReference type="EMBL" id="WKKH01000054">
    <property type="protein sequence ID" value="MRX78474.1"/>
    <property type="molecule type" value="Genomic_DNA"/>
</dbReference>
<accession>A0A7K0G533</accession>
<comment type="caution">
    <text evidence="1">The sequence shown here is derived from an EMBL/GenBank/DDBJ whole genome shotgun (WGS) entry which is preliminary data.</text>
</comment>
<reference evidence="1 2" key="1">
    <citation type="submission" date="2019-11" db="EMBL/GenBank/DDBJ databases">
        <title>Pedobacter petrophilus genome.</title>
        <authorList>
            <person name="Feldbauer M.J."/>
            <person name="Newman J.D."/>
        </authorList>
    </citation>
    <scope>NUCLEOTIDE SEQUENCE [LARGE SCALE GENOMIC DNA]</scope>
    <source>
        <strain evidence="1 2">LMG 29686</strain>
    </source>
</reference>